<evidence type="ECO:0000256" key="5">
    <source>
        <dbReference type="SAM" id="SignalP"/>
    </source>
</evidence>
<accession>A0A4S9KNE2</accession>
<dbReference type="InterPro" id="IPR017972">
    <property type="entry name" value="Cyt_P450_CS"/>
</dbReference>
<dbReference type="AlphaFoldDB" id="A0A4S9KNE2"/>
<dbReference type="InterPro" id="IPR001128">
    <property type="entry name" value="Cyt_P450"/>
</dbReference>
<keyword evidence="4" id="KW-0349">Heme</keyword>
<keyword evidence="2 4" id="KW-0479">Metal-binding</keyword>
<evidence type="ECO:0000256" key="4">
    <source>
        <dbReference type="RuleBase" id="RU000461"/>
    </source>
</evidence>
<feature type="signal peptide" evidence="5">
    <location>
        <begin position="1"/>
        <end position="17"/>
    </location>
</feature>
<keyword evidence="5" id="KW-0732">Signal</keyword>
<gene>
    <name evidence="6" type="ORF">D6D01_07526</name>
</gene>
<proteinExistence type="inferred from homology"/>
<keyword evidence="3 4" id="KW-0408">Iron</keyword>
<dbReference type="InterPro" id="IPR050121">
    <property type="entry name" value="Cytochrome_P450_monoxygenase"/>
</dbReference>
<dbReference type="PROSITE" id="PS00086">
    <property type="entry name" value="CYTOCHROME_P450"/>
    <property type="match status" value="1"/>
</dbReference>
<dbReference type="GO" id="GO:0016705">
    <property type="term" value="F:oxidoreductase activity, acting on paired donors, with incorporation or reduction of molecular oxygen"/>
    <property type="evidence" value="ECO:0007669"/>
    <property type="project" value="InterPro"/>
</dbReference>
<organism evidence="6 7">
    <name type="scientific">Aureobasidium pullulans</name>
    <name type="common">Black yeast</name>
    <name type="synonym">Pullularia pullulans</name>
    <dbReference type="NCBI Taxonomy" id="5580"/>
    <lineage>
        <taxon>Eukaryota</taxon>
        <taxon>Fungi</taxon>
        <taxon>Dikarya</taxon>
        <taxon>Ascomycota</taxon>
        <taxon>Pezizomycotina</taxon>
        <taxon>Dothideomycetes</taxon>
        <taxon>Dothideomycetidae</taxon>
        <taxon>Dothideales</taxon>
        <taxon>Saccotheciaceae</taxon>
        <taxon>Aureobasidium</taxon>
    </lineage>
</organism>
<evidence type="ECO:0000256" key="2">
    <source>
        <dbReference type="ARBA" id="ARBA00022723"/>
    </source>
</evidence>
<dbReference type="InterPro" id="IPR036396">
    <property type="entry name" value="Cyt_P450_sf"/>
</dbReference>
<sequence length="343" mass="38418">MLPILHVYYVIWLTVSAGPVVRITPDEVHLSNPEHYDSIYHVGTRYSKDARFYGAFGNPNSAFTTPSNNLHRIRRSGLNTFFSRQQLYDLQTRMHSSDSYTKTRPNILTALMDDSHDTKPQDKPCDVHDETYTVLSAAADTTGNAMTTTLRHVVSDPTIYSLLHKELVAAFPNKEAALPFAILERLPYLVSSCTRTSGCGLHTPQTGVIKEGLRLSFGVPGRPPRVVPAGGALFDSHVIPAGMMHQDEHAFPDHTRFDPGRWSNDRKTKIMESAFVPFGKGSRACVGIKWLYVTIGTIVRRFDKLQGNELVAEDLIYEDYFSSYNPIAAKKFHVCKEAKTLVD</sequence>
<dbReference type="GO" id="GO:0020037">
    <property type="term" value="F:heme binding"/>
    <property type="evidence" value="ECO:0007669"/>
    <property type="project" value="InterPro"/>
</dbReference>
<keyword evidence="4" id="KW-0560">Oxidoreductase</keyword>
<keyword evidence="4" id="KW-0503">Monooxygenase</keyword>
<evidence type="ECO:0000256" key="1">
    <source>
        <dbReference type="ARBA" id="ARBA00001971"/>
    </source>
</evidence>
<dbReference type="Gene3D" id="1.10.630.10">
    <property type="entry name" value="Cytochrome P450"/>
    <property type="match status" value="2"/>
</dbReference>
<comment type="cofactor">
    <cofactor evidence="1">
        <name>heme</name>
        <dbReference type="ChEBI" id="CHEBI:30413"/>
    </cofactor>
</comment>
<dbReference type="Pfam" id="PF00067">
    <property type="entry name" value="p450"/>
    <property type="match status" value="1"/>
</dbReference>
<dbReference type="Proteomes" id="UP000306584">
    <property type="component" value="Unassembled WGS sequence"/>
</dbReference>
<dbReference type="EMBL" id="QZBD01000371">
    <property type="protein sequence ID" value="THY17275.1"/>
    <property type="molecule type" value="Genomic_DNA"/>
</dbReference>
<reference evidence="6 7" key="1">
    <citation type="submission" date="2018-10" db="EMBL/GenBank/DDBJ databases">
        <title>Fifty Aureobasidium pullulans genomes reveal a recombining polyextremotolerant generalist.</title>
        <authorList>
            <person name="Gostincar C."/>
            <person name="Turk M."/>
            <person name="Zajc J."/>
            <person name="Gunde-Cimerman N."/>
        </authorList>
    </citation>
    <scope>NUCLEOTIDE SEQUENCE [LARGE SCALE GENOMIC DNA]</scope>
    <source>
        <strain evidence="6 7">EXF-6604</strain>
    </source>
</reference>
<dbReference type="PANTHER" id="PTHR24305">
    <property type="entry name" value="CYTOCHROME P450"/>
    <property type="match status" value="1"/>
</dbReference>
<dbReference type="GO" id="GO:0004497">
    <property type="term" value="F:monooxygenase activity"/>
    <property type="evidence" value="ECO:0007669"/>
    <property type="project" value="UniProtKB-KW"/>
</dbReference>
<name>A0A4S9KNE2_AURPU</name>
<dbReference type="SUPFAM" id="SSF48264">
    <property type="entry name" value="Cytochrome P450"/>
    <property type="match status" value="1"/>
</dbReference>
<comment type="caution">
    <text evidence="6">The sequence shown here is derived from an EMBL/GenBank/DDBJ whole genome shotgun (WGS) entry which is preliminary data.</text>
</comment>
<comment type="similarity">
    <text evidence="4">Belongs to the cytochrome P450 family.</text>
</comment>
<evidence type="ECO:0000313" key="6">
    <source>
        <dbReference type="EMBL" id="THY17275.1"/>
    </source>
</evidence>
<evidence type="ECO:0000313" key="7">
    <source>
        <dbReference type="Proteomes" id="UP000306584"/>
    </source>
</evidence>
<evidence type="ECO:0000256" key="3">
    <source>
        <dbReference type="ARBA" id="ARBA00023004"/>
    </source>
</evidence>
<dbReference type="GO" id="GO:0005506">
    <property type="term" value="F:iron ion binding"/>
    <property type="evidence" value="ECO:0007669"/>
    <property type="project" value="InterPro"/>
</dbReference>
<protein>
    <recommendedName>
        <fullName evidence="8">Cytochrome P450</fullName>
    </recommendedName>
</protein>
<dbReference type="PANTHER" id="PTHR24305:SF152">
    <property type="entry name" value="P450, PUTATIVE (EUROFUNG)-RELATED"/>
    <property type="match status" value="1"/>
</dbReference>
<evidence type="ECO:0008006" key="8">
    <source>
        <dbReference type="Google" id="ProtNLM"/>
    </source>
</evidence>
<feature type="chain" id="PRO_5020985103" description="Cytochrome P450" evidence="5">
    <location>
        <begin position="18"/>
        <end position="343"/>
    </location>
</feature>